<organism evidence="4 5">
    <name type="scientific">Pseudomonas fluvialis</name>
    <dbReference type="NCBI Taxonomy" id="1793966"/>
    <lineage>
        <taxon>Bacteria</taxon>
        <taxon>Pseudomonadati</taxon>
        <taxon>Pseudomonadota</taxon>
        <taxon>Gammaproteobacteria</taxon>
        <taxon>Pseudomonadales</taxon>
        <taxon>Pseudomonadaceae</taxon>
        <taxon>Pseudomonas</taxon>
    </lineage>
</organism>
<comment type="caution">
    <text evidence="4">The sequence shown here is derived from an EMBL/GenBank/DDBJ whole genome shotgun (WGS) entry which is preliminary data.</text>
</comment>
<dbReference type="InterPro" id="IPR001647">
    <property type="entry name" value="HTH_TetR"/>
</dbReference>
<proteinExistence type="predicted"/>
<name>A0A7X0EUL2_9PSED</name>
<evidence type="ECO:0000259" key="3">
    <source>
        <dbReference type="PROSITE" id="PS50977"/>
    </source>
</evidence>
<reference evidence="4 5" key="1">
    <citation type="submission" date="2020-08" db="EMBL/GenBank/DDBJ databases">
        <title>Functional genomics of gut bacteria from endangered species of beetles.</title>
        <authorList>
            <person name="Carlos-Shanley C."/>
        </authorList>
    </citation>
    <scope>NUCLEOTIDE SEQUENCE [LARGE SCALE GENOMIC DNA]</scope>
    <source>
        <strain evidence="4 5">S00202</strain>
    </source>
</reference>
<sequence length="219" mass="24566">MRYQDQQFQHREQAILHSALALFRQHSWETVTIAEVAEAAGIGKGTVYKHFPSKEALFAELVLDFSQRCLEGYRLLPAGDKPDDRLRQSIRQGLTDCRRDPLMAQLCMHCERPEFKERLSPEYRQRFASMEAAFAEHFGALVSQALGDLALPDSDCLLLLAAMDACFSGAMLRITSGRLGDWLGDIAMDTYLDQITDFIIAGLHGQAAHLLAQPRLQGN</sequence>
<dbReference type="RefSeq" id="WP_184683094.1">
    <property type="nucleotide sequence ID" value="NZ_JACHLL010000003.1"/>
</dbReference>
<dbReference type="GO" id="GO:0003700">
    <property type="term" value="F:DNA-binding transcription factor activity"/>
    <property type="evidence" value="ECO:0007669"/>
    <property type="project" value="TreeGrafter"/>
</dbReference>
<dbReference type="Proteomes" id="UP000557193">
    <property type="component" value="Unassembled WGS sequence"/>
</dbReference>
<accession>A0A7X0EUL2</accession>
<dbReference type="EMBL" id="JACHLL010000003">
    <property type="protein sequence ID" value="MBB6341960.1"/>
    <property type="molecule type" value="Genomic_DNA"/>
</dbReference>
<keyword evidence="5" id="KW-1185">Reference proteome</keyword>
<evidence type="ECO:0000313" key="4">
    <source>
        <dbReference type="EMBL" id="MBB6341960.1"/>
    </source>
</evidence>
<dbReference type="SUPFAM" id="SSF46689">
    <property type="entry name" value="Homeodomain-like"/>
    <property type="match status" value="1"/>
</dbReference>
<dbReference type="Gene3D" id="1.10.357.10">
    <property type="entry name" value="Tetracycline Repressor, domain 2"/>
    <property type="match status" value="1"/>
</dbReference>
<dbReference type="InterPro" id="IPR009057">
    <property type="entry name" value="Homeodomain-like_sf"/>
</dbReference>
<evidence type="ECO:0000256" key="2">
    <source>
        <dbReference type="PROSITE-ProRule" id="PRU00335"/>
    </source>
</evidence>
<evidence type="ECO:0000256" key="1">
    <source>
        <dbReference type="ARBA" id="ARBA00023125"/>
    </source>
</evidence>
<evidence type="ECO:0000313" key="5">
    <source>
        <dbReference type="Proteomes" id="UP000557193"/>
    </source>
</evidence>
<feature type="DNA-binding region" description="H-T-H motif" evidence="2">
    <location>
        <begin position="32"/>
        <end position="51"/>
    </location>
</feature>
<keyword evidence="1 2" id="KW-0238">DNA-binding</keyword>
<dbReference type="PANTHER" id="PTHR30055:SF226">
    <property type="entry name" value="HTH-TYPE TRANSCRIPTIONAL REGULATOR PKSA"/>
    <property type="match status" value="1"/>
</dbReference>
<protein>
    <submittedName>
        <fullName evidence="4">AcrR family transcriptional regulator</fullName>
    </submittedName>
</protein>
<dbReference type="PROSITE" id="PS50977">
    <property type="entry name" value="HTH_TETR_2"/>
    <property type="match status" value="1"/>
</dbReference>
<gene>
    <name evidence="4" type="ORF">HNP49_002128</name>
</gene>
<dbReference type="Gene3D" id="1.10.10.60">
    <property type="entry name" value="Homeodomain-like"/>
    <property type="match status" value="1"/>
</dbReference>
<dbReference type="GO" id="GO:0000976">
    <property type="term" value="F:transcription cis-regulatory region binding"/>
    <property type="evidence" value="ECO:0007669"/>
    <property type="project" value="TreeGrafter"/>
</dbReference>
<dbReference type="InterPro" id="IPR050109">
    <property type="entry name" value="HTH-type_TetR-like_transc_reg"/>
</dbReference>
<dbReference type="AlphaFoldDB" id="A0A7X0EUL2"/>
<feature type="domain" description="HTH tetR-type" evidence="3">
    <location>
        <begin position="9"/>
        <end position="69"/>
    </location>
</feature>
<dbReference type="PANTHER" id="PTHR30055">
    <property type="entry name" value="HTH-TYPE TRANSCRIPTIONAL REGULATOR RUTR"/>
    <property type="match status" value="1"/>
</dbReference>
<dbReference type="PRINTS" id="PR00455">
    <property type="entry name" value="HTHTETR"/>
</dbReference>
<dbReference type="Pfam" id="PF00440">
    <property type="entry name" value="TetR_N"/>
    <property type="match status" value="1"/>
</dbReference>